<evidence type="ECO:0000313" key="8">
    <source>
        <dbReference type="Proteomes" id="UP001303373"/>
    </source>
</evidence>
<dbReference type="GO" id="GO:0000981">
    <property type="term" value="F:DNA-binding transcription factor activity, RNA polymerase II-specific"/>
    <property type="evidence" value="ECO:0007669"/>
    <property type="project" value="InterPro"/>
</dbReference>
<dbReference type="Gene3D" id="4.10.240.10">
    <property type="entry name" value="Zn(2)-C6 fungal-type DNA-binding domain"/>
    <property type="match status" value="1"/>
</dbReference>
<feature type="compositionally biased region" description="Polar residues" evidence="5">
    <location>
        <begin position="142"/>
        <end position="154"/>
    </location>
</feature>
<keyword evidence="3" id="KW-0238">DNA-binding</keyword>
<keyword evidence="8" id="KW-1185">Reference proteome</keyword>
<dbReference type="PROSITE" id="PS50048">
    <property type="entry name" value="ZN2_CY6_FUNGAL_2"/>
    <property type="match status" value="1"/>
</dbReference>
<evidence type="ECO:0000259" key="6">
    <source>
        <dbReference type="PROSITE" id="PS50048"/>
    </source>
</evidence>
<dbReference type="PANTHER" id="PTHR46910">
    <property type="entry name" value="TRANSCRIPTION FACTOR PDR1"/>
    <property type="match status" value="1"/>
</dbReference>
<dbReference type="InterPro" id="IPR001138">
    <property type="entry name" value="Zn2Cys6_DnaBD"/>
</dbReference>
<dbReference type="GO" id="GO:0003677">
    <property type="term" value="F:DNA binding"/>
    <property type="evidence" value="ECO:0007669"/>
    <property type="project" value="UniProtKB-KW"/>
</dbReference>
<evidence type="ECO:0000256" key="5">
    <source>
        <dbReference type="SAM" id="MobiDB-lite"/>
    </source>
</evidence>
<feature type="compositionally biased region" description="Low complexity" evidence="5">
    <location>
        <begin position="69"/>
        <end position="117"/>
    </location>
</feature>
<keyword evidence="2" id="KW-0479">Metal-binding</keyword>
<dbReference type="InterPro" id="IPR050987">
    <property type="entry name" value="AtrR-like"/>
</dbReference>
<protein>
    <recommendedName>
        <fullName evidence="6">Zn(2)-C6 fungal-type domain-containing protein</fullName>
    </recommendedName>
</protein>
<dbReference type="AlphaFoldDB" id="A0AAQ3LXH5"/>
<dbReference type="SMART" id="SM00066">
    <property type="entry name" value="GAL4"/>
    <property type="match status" value="1"/>
</dbReference>
<dbReference type="GO" id="GO:0008270">
    <property type="term" value="F:zinc ion binding"/>
    <property type="evidence" value="ECO:0007669"/>
    <property type="project" value="InterPro"/>
</dbReference>
<dbReference type="PROSITE" id="PS00463">
    <property type="entry name" value="ZN2_CY6_FUNGAL_1"/>
    <property type="match status" value="1"/>
</dbReference>
<reference evidence="7 8" key="1">
    <citation type="submission" date="2023-11" db="EMBL/GenBank/DDBJ databases">
        <title>An acidophilic fungus is an integral part of prey digestion in a carnivorous sundew plant.</title>
        <authorList>
            <person name="Tsai I.J."/>
        </authorList>
    </citation>
    <scope>NUCLEOTIDE SEQUENCE [LARGE SCALE GENOMIC DNA]</scope>
    <source>
        <strain evidence="7">169a</strain>
    </source>
</reference>
<sequence>MGGPILTNSTNSSKLGYQRTSIACANCRRRKIRCVISEADANRHQKCSNCIRLKKDCVFYPVDQQAAMEGKSPASSKAAGSEADSKMSASVSPSRSSSGHQDHSTTPLSSNTNSSHHVNALPGIPIEPHDLAGYHGFPSPAETRQSWSSTGEMSPSLMGTTIGSHEPYWHHPESIGVTDYAPMQDDYTAQLSYTQQQQLQQQQQQRQELWQLQQRSMSFGHVENMPSHGAPYFAQAQQAPSRYSAPSSLNLQRAAHMNLGPGPQSVPVAPYYNQYALQSGQTSQMNAPLPTNTTYNAQTGWYHENPTYEPVDDALSHIPMTTHSYEGS</sequence>
<dbReference type="PANTHER" id="PTHR46910:SF3">
    <property type="entry name" value="HALOTOLERANCE PROTEIN 9-RELATED"/>
    <property type="match status" value="1"/>
</dbReference>
<accession>A0AAQ3LXH5</accession>
<dbReference type="InterPro" id="IPR036864">
    <property type="entry name" value="Zn2-C6_fun-type_DNA-bd_sf"/>
</dbReference>
<name>A0AAQ3LXH5_9PEZI</name>
<comment type="subcellular location">
    <subcellularLocation>
        <location evidence="1">Nucleus</location>
    </subcellularLocation>
</comment>
<dbReference type="Pfam" id="PF00172">
    <property type="entry name" value="Zn_clus"/>
    <property type="match status" value="1"/>
</dbReference>
<dbReference type="SUPFAM" id="SSF57701">
    <property type="entry name" value="Zn2/Cys6 DNA-binding domain"/>
    <property type="match status" value="1"/>
</dbReference>
<dbReference type="Proteomes" id="UP001303373">
    <property type="component" value="Chromosome 1"/>
</dbReference>
<gene>
    <name evidence="7" type="ORF">R9X50_00054900</name>
</gene>
<dbReference type="GO" id="GO:0005634">
    <property type="term" value="C:nucleus"/>
    <property type="evidence" value="ECO:0007669"/>
    <property type="project" value="UniProtKB-SubCell"/>
</dbReference>
<evidence type="ECO:0000313" key="7">
    <source>
        <dbReference type="EMBL" id="WPG97768.1"/>
    </source>
</evidence>
<keyword evidence="4" id="KW-0539">Nucleus</keyword>
<organism evidence="7 8">
    <name type="scientific">Acrodontium crateriforme</name>
    <dbReference type="NCBI Taxonomy" id="150365"/>
    <lineage>
        <taxon>Eukaryota</taxon>
        <taxon>Fungi</taxon>
        <taxon>Dikarya</taxon>
        <taxon>Ascomycota</taxon>
        <taxon>Pezizomycotina</taxon>
        <taxon>Dothideomycetes</taxon>
        <taxon>Dothideomycetidae</taxon>
        <taxon>Mycosphaerellales</taxon>
        <taxon>Teratosphaeriaceae</taxon>
        <taxon>Acrodontium</taxon>
    </lineage>
</organism>
<dbReference type="EMBL" id="CP138580">
    <property type="protein sequence ID" value="WPG97768.1"/>
    <property type="molecule type" value="Genomic_DNA"/>
</dbReference>
<evidence type="ECO:0000256" key="4">
    <source>
        <dbReference type="ARBA" id="ARBA00023242"/>
    </source>
</evidence>
<proteinExistence type="predicted"/>
<feature type="domain" description="Zn(2)-C6 fungal-type" evidence="6">
    <location>
        <begin position="23"/>
        <end position="59"/>
    </location>
</feature>
<evidence type="ECO:0000256" key="3">
    <source>
        <dbReference type="ARBA" id="ARBA00023125"/>
    </source>
</evidence>
<evidence type="ECO:0000256" key="1">
    <source>
        <dbReference type="ARBA" id="ARBA00004123"/>
    </source>
</evidence>
<evidence type="ECO:0000256" key="2">
    <source>
        <dbReference type="ARBA" id="ARBA00022723"/>
    </source>
</evidence>
<dbReference type="CDD" id="cd00067">
    <property type="entry name" value="GAL4"/>
    <property type="match status" value="1"/>
</dbReference>
<feature type="region of interest" description="Disordered" evidence="5">
    <location>
        <begin position="68"/>
        <end position="154"/>
    </location>
</feature>